<evidence type="ECO:0000256" key="1">
    <source>
        <dbReference type="SAM" id="MobiDB-lite"/>
    </source>
</evidence>
<proteinExistence type="predicted"/>
<accession>A0ABU5Y0E2</accession>
<reference evidence="2 3" key="1">
    <citation type="submission" date="2023-12" db="EMBL/GenBank/DDBJ databases">
        <title>Description of new species of Mycobacterium terrae complex isolated from sewage at the Sao Paulo Zoological Park Foundation in Brazil.</title>
        <authorList>
            <person name="Romagnoli C.L."/>
            <person name="Conceicao E.C."/>
            <person name="Machado E."/>
            <person name="Barreto L.B.P.F."/>
            <person name="Sharma A."/>
            <person name="Silva N.M."/>
            <person name="Marques L.E."/>
            <person name="Juliana M.A."/>
            <person name="Lourenco M.C.S."/>
            <person name="Digiampietri L.A."/>
            <person name="Suffys P.N."/>
            <person name="Viana-Niero C."/>
        </authorList>
    </citation>
    <scope>NUCLEOTIDE SEQUENCE [LARGE SCALE GENOMIC DNA]</scope>
    <source>
        <strain evidence="2 3">MYC340</strain>
    </source>
</reference>
<feature type="compositionally biased region" description="Polar residues" evidence="1">
    <location>
        <begin position="1"/>
        <end position="11"/>
    </location>
</feature>
<dbReference type="Proteomes" id="UP001298593">
    <property type="component" value="Unassembled WGS sequence"/>
</dbReference>
<dbReference type="EMBL" id="JAYJJU010000022">
    <property type="protein sequence ID" value="MEB3033719.1"/>
    <property type="molecule type" value="Genomic_DNA"/>
</dbReference>
<gene>
    <name evidence="2" type="ORF">KV113_19355</name>
</gene>
<evidence type="ECO:0000313" key="3">
    <source>
        <dbReference type="Proteomes" id="UP001298593"/>
    </source>
</evidence>
<name>A0ABU5Y0E2_9MYCO</name>
<evidence type="ECO:0000313" key="2">
    <source>
        <dbReference type="EMBL" id="MEB3033719.1"/>
    </source>
</evidence>
<keyword evidence="3" id="KW-1185">Reference proteome</keyword>
<sequence>MIQVGASQVSEDQARRDVESVFGGGGREVDPETAVTIASWWQSSGAIGRVLAGFASGASVSKDDLLDDIAATRNAHGYHTLDMLPPDRRALDCLSTFVINYQREGR</sequence>
<organism evidence="2 3">
    <name type="scientific">[Mycobacterium] nativiensis</name>
    <dbReference type="NCBI Taxonomy" id="2855503"/>
    <lineage>
        <taxon>Bacteria</taxon>
        <taxon>Bacillati</taxon>
        <taxon>Actinomycetota</taxon>
        <taxon>Actinomycetes</taxon>
        <taxon>Mycobacteriales</taxon>
        <taxon>Mycobacteriaceae</taxon>
        <taxon>Mycolicibacter</taxon>
    </lineage>
</organism>
<comment type="caution">
    <text evidence="2">The sequence shown here is derived from an EMBL/GenBank/DDBJ whole genome shotgun (WGS) entry which is preliminary data.</text>
</comment>
<dbReference type="RefSeq" id="WP_329780376.1">
    <property type="nucleotide sequence ID" value="NZ_JAYJJU010000022.1"/>
</dbReference>
<feature type="region of interest" description="Disordered" evidence="1">
    <location>
        <begin position="1"/>
        <end position="27"/>
    </location>
</feature>
<protein>
    <submittedName>
        <fullName evidence="2">Uncharacterized protein</fullName>
    </submittedName>
</protein>